<keyword evidence="5 12" id="KW-0812">Transmembrane</keyword>
<sequence length="483" mass="55840">MADEFSETSPLEKETSVKGYASKVFKESSVSAVSAIVSTGNTPRKVFRILVFVLFTVGFLYQCVKFLTYILTYPTVVNIEIDRPAEYLAPAYTFCNYNRIKRSKFCSKYPNSCSNPNKELCNTYPDYCRDNTTKVPKEDSIENLSMEDAMDLGHDSKNLLIRGAWEDPEGPFLRLNAEEQVPVACYSLGVRVDDPRDARYKKKDGWEVTDDEFVFDAEEKEIFYPDSKPGILFALHSPFDAVDPFEEGIFMKPGYLYRIKLQMMREELLPHPYKTDCLNYTEKWLKAGRTGPRSQEMCRHRCGQDFFENCFNCTFIEILYPKKIRICEKIALDDLFEKGCSSGNNYENAVFLESCFKNCKDDCSRTKFSYRVQESYITRKMMSNSTRISSRTIKVKVYFDHSEILTIRYQPQYQEVEAFSYIGGFIGIWLGISLVQVADVFESIFRISRYIFKKGMSACSMKSEERRESAVINNDKLTLKGQA</sequence>
<evidence type="ECO:0000313" key="14">
    <source>
        <dbReference type="EMBL" id="GFY75459.1"/>
    </source>
</evidence>
<evidence type="ECO:0000256" key="9">
    <source>
        <dbReference type="ARBA" id="ARBA00023136"/>
    </source>
</evidence>
<keyword evidence="8 12" id="KW-0406">Ion transport</keyword>
<dbReference type="Pfam" id="PF00858">
    <property type="entry name" value="ASC"/>
    <property type="match status" value="1"/>
</dbReference>
<keyword evidence="3 12" id="KW-0813">Transport</keyword>
<reference evidence="14" key="1">
    <citation type="submission" date="2020-08" db="EMBL/GenBank/DDBJ databases">
        <title>Multicomponent nature underlies the extraordinary mechanical properties of spider dragline silk.</title>
        <authorList>
            <person name="Kono N."/>
            <person name="Nakamura H."/>
            <person name="Mori M."/>
            <person name="Yoshida Y."/>
            <person name="Ohtoshi R."/>
            <person name="Malay A.D."/>
            <person name="Moran D.A.P."/>
            <person name="Tomita M."/>
            <person name="Numata K."/>
            <person name="Arakawa K."/>
        </authorList>
    </citation>
    <scope>NUCLEOTIDE SEQUENCE</scope>
</reference>
<dbReference type="OrthoDB" id="6430794at2759"/>
<keyword evidence="10 12" id="KW-0739">Sodium transport</keyword>
<evidence type="ECO:0000256" key="7">
    <source>
        <dbReference type="ARBA" id="ARBA00023053"/>
    </source>
</evidence>
<evidence type="ECO:0000256" key="6">
    <source>
        <dbReference type="ARBA" id="ARBA00022989"/>
    </source>
</evidence>
<protein>
    <submittedName>
        <fullName evidence="14">Uncharacterized protein</fullName>
    </submittedName>
</protein>
<keyword evidence="11 12" id="KW-0407">Ion channel</keyword>
<dbReference type="PANTHER" id="PTHR11690">
    <property type="entry name" value="AMILORIDE-SENSITIVE SODIUM CHANNEL-RELATED"/>
    <property type="match status" value="1"/>
</dbReference>
<organism evidence="14 15">
    <name type="scientific">Trichonephila inaurata madagascariensis</name>
    <dbReference type="NCBI Taxonomy" id="2747483"/>
    <lineage>
        <taxon>Eukaryota</taxon>
        <taxon>Metazoa</taxon>
        <taxon>Ecdysozoa</taxon>
        <taxon>Arthropoda</taxon>
        <taxon>Chelicerata</taxon>
        <taxon>Arachnida</taxon>
        <taxon>Araneae</taxon>
        <taxon>Araneomorphae</taxon>
        <taxon>Entelegynae</taxon>
        <taxon>Araneoidea</taxon>
        <taxon>Nephilidae</taxon>
        <taxon>Trichonephila</taxon>
        <taxon>Trichonephila inaurata</taxon>
    </lineage>
</organism>
<dbReference type="GO" id="GO:0015280">
    <property type="term" value="F:ligand-gated sodium channel activity"/>
    <property type="evidence" value="ECO:0007669"/>
    <property type="project" value="TreeGrafter"/>
</dbReference>
<evidence type="ECO:0000256" key="10">
    <source>
        <dbReference type="ARBA" id="ARBA00023201"/>
    </source>
</evidence>
<dbReference type="Gene3D" id="1.10.287.770">
    <property type="entry name" value="YojJ-like"/>
    <property type="match status" value="1"/>
</dbReference>
<keyword evidence="15" id="KW-1185">Reference proteome</keyword>
<keyword evidence="9 13" id="KW-0472">Membrane</keyword>
<keyword evidence="4 12" id="KW-0894">Sodium channel</keyword>
<gene>
    <name evidence="14" type="primary">AVEN_115864_1</name>
    <name evidence="14" type="ORF">TNIN_49311</name>
</gene>
<proteinExistence type="inferred from homology"/>
<dbReference type="GO" id="GO:0005886">
    <property type="term" value="C:plasma membrane"/>
    <property type="evidence" value="ECO:0007669"/>
    <property type="project" value="TreeGrafter"/>
</dbReference>
<evidence type="ECO:0000313" key="15">
    <source>
        <dbReference type="Proteomes" id="UP000886998"/>
    </source>
</evidence>
<evidence type="ECO:0000256" key="11">
    <source>
        <dbReference type="ARBA" id="ARBA00023303"/>
    </source>
</evidence>
<dbReference type="AlphaFoldDB" id="A0A8X6YPM6"/>
<accession>A0A8X6YPM6</accession>
<evidence type="ECO:0000256" key="5">
    <source>
        <dbReference type="ARBA" id="ARBA00022692"/>
    </source>
</evidence>
<comment type="caution">
    <text evidence="14">The sequence shown here is derived from an EMBL/GenBank/DDBJ whole genome shotgun (WGS) entry which is preliminary data.</text>
</comment>
<dbReference type="PANTHER" id="PTHR11690:SF248">
    <property type="entry name" value="PICKPOCKET 17, ISOFORM A"/>
    <property type="match status" value="1"/>
</dbReference>
<dbReference type="EMBL" id="BMAV01021410">
    <property type="protein sequence ID" value="GFY75459.1"/>
    <property type="molecule type" value="Genomic_DNA"/>
</dbReference>
<evidence type="ECO:0000256" key="4">
    <source>
        <dbReference type="ARBA" id="ARBA00022461"/>
    </source>
</evidence>
<dbReference type="InterPro" id="IPR001873">
    <property type="entry name" value="ENaC"/>
</dbReference>
<evidence type="ECO:0000256" key="13">
    <source>
        <dbReference type="SAM" id="Phobius"/>
    </source>
</evidence>
<evidence type="ECO:0000256" key="2">
    <source>
        <dbReference type="ARBA" id="ARBA00007193"/>
    </source>
</evidence>
<comment type="subcellular location">
    <subcellularLocation>
        <location evidence="1">Membrane</location>
        <topology evidence="1">Multi-pass membrane protein</topology>
    </subcellularLocation>
</comment>
<evidence type="ECO:0000256" key="1">
    <source>
        <dbReference type="ARBA" id="ARBA00004141"/>
    </source>
</evidence>
<evidence type="ECO:0000256" key="3">
    <source>
        <dbReference type="ARBA" id="ARBA00022448"/>
    </source>
</evidence>
<evidence type="ECO:0000256" key="12">
    <source>
        <dbReference type="RuleBase" id="RU000679"/>
    </source>
</evidence>
<feature type="transmembrane region" description="Helical" evidence="13">
    <location>
        <begin position="49"/>
        <end position="71"/>
    </location>
</feature>
<keyword evidence="7" id="KW-0915">Sodium</keyword>
<dbReference type="Proteomes" id="UP000886998">
    <property type="component" value="Unassembled WGS sequence"/>
</dbReference>
<evidence type="ECO:0000256" key="8">
    <source>
        <dbReference type="ARBA" id="ARBA00023065"/>
    </source>
</evidence>
<name>A0A8X6YPM6_9ARAC</name>
<keyword evidence="6 13" id="KW-1133">Transmembrane helix</keyword>
<comment type="similarity">
    <text evidence="2 12">Belongs to the amiloride-sensitive sodium channel (TC 1.A.6) family.</text>
</comment>